<evidence type="ECO:0000259" key="1">
    <source>
        <dbReference type="PROSITE" id="PS51820"/>
    </source>
</evidence>
<dbReference type="InterPro" id="IPR037524">
    <property type="entry name" value="PA14/GLEYA"/>
</dbReference>
<dbReference type="AlphaFoldDB" id="A0A813A6G3"/>
<sequence length="279" mass="29789">MVQVTLPSGTSAPSGADQILALSRLTSGSTSIAVWVALNDFAPPSASPTSIQFEDTDSGIRQIAGVITLGRASDESAISGYKVYFGSSATQKLPPAVLPGLAYKLFVFPQSSSLPSLDGRAPTSEGVHASLDFVRQDFGSPEAFNTGFAIRWTGFLHIVTAGTYYFQTFSDGCKVYLHGDVLIDDDVFKTNASWSVGTSLFLEQGAHSLQVDYFFAQAAAAPEGTMLLNYWGTDSSDMWMPVPADKLSHGVNETDWIAYVSVSAQGTCELLRYGASFNT</sequence>
<dbReference type="Pfam" id="PF07691">
    <property type="entry name" value="PA14"/>
    <property type="match status" value="1"/>
</dbReference>
<dbReference type="SUPFAM" id="SSF56988">
    <property type="entry name" value="Anthrax protective antigen"/>
    <property type="match status" value="1"/>
</dbReference>
<dbReference type="InterPro" id="IPR011658">
    <property type="entry name" value="PA14_dom"/>
</dbReference>
<name>A0A813A6G3_9DINO</name>
<dbReference type="SMART" id="SM00758">
    <property type="entry name" value="PA14"/>
    <property type="match status" value="1"/>
</dbReference>
<reference evidence="2" key="1">
    <citation type="submission" date="2021-02" db="EMBL/GenBank/DDBJ databases">
        <authorList>
            <person name="Dougan E. K."/>
            <person name="Rhodes N."/>
            <person name="Thang M."/>
            <person name="Chan C."/>
        </authorList>
    </citation>
    <scope>NUCLEOTIDE SEQUENCE</scope>
</reference>
<dbReference type="OrthoDB" id="10260251at2759"/>
<evidence type="ECO:0000313" key="3">
    <source>
        <dbReference type="Proteomes" id="UP000601435"/>
    </source>
</evidence>
<keyword evidence="3" id="KW-1185">Reference proteome</keyword>
<dbReference type="EMBL" id="CAJNJA010055264">
    <property type="protein sequence ID" value="CAE7855000.1"/>
    <property type="molecule type" value="Genomic_DNA"/>
</dbReference>
<protein>
    <submittedName>
        <fullName evidence="2">Thermitase protein</fullName>
    </submittedName>
</protein>
<accession>A0A813A6G3</accession>
<evidence type="ECO:0000313" key="2">
    <source>
        <dbReference type="EMBL" id="CAE7855000.1"/>
    </source>
</evidence>
<comment type="caution">
    <text evidence="2">The sequence shown here is derived from an EMBL/GenBank/DDBJ whole genome shotgun (WGS) entry which is preliminary data.</text>
</comment>
<dbReference type="Proteomes" id="UP000601435">
    <property type="component" value="Unassembled WGS sequence"/>
</dbReference>
<organism evidence="2 3">
    <name type="scientific">Symbiodinium necroappetens</name>
    <dbReference type="NCBI Taxonomy" id="1628268"/>
    <lineage>
        <taxon>Eukaryota</taxon>
        <taxon>Sar</taxon>
        <taxon>Alveolata</taxon>
        <taxon>Dinophyceae</taxon>
        <taxon>Suessiales</taxon>
        <taxon>Symbiodiniaceae</taxon>
        <taxon>Symbiodinium</taxon>
    </lineage>
</organism>
<dbReference type="PROSITE" id="PS51820">
    <property type="entry name" value="PA14"/>
    <property type="match status" value="1"/>
</dbReference>
<gene>
    <name evidence="2" type="primary">Thermitase</name>
    <name evidence="2" type="ORF">SNEC2469_LOCUS26794</name>
</gene>
<feature type="domain" description="PA14" evidence="1">
    <location>
        <begin position="96"/>
        <end position="246"/>
    </location>
</feature>
<proteinExistence type="predicted"/>